<dbReference type="Gene3D" id="2.60.40.10">
    <property type="entry name" value="Immunoglobulins"/>
    <property type="match status" value="9"/>
</dbReference>
<dbReference type="InterPro" id="IPR013783">
    <property type="entry name" value="Ig-like_fold"/>
</dbReference>
<feature type="domain" description="Bacterial Ig" evidence="3">
    <location>
        <begin position="1371"/>
        <end position="1451"/>
    </location>
</feature>
<feature type="domain" description="Bacterial Ig" evidence="3">
    <location>
        <begin position="1635"/>
        <end position="1715"/>
    </location>
</feature>
<evidence type="ECO:0000313" key="4">
    <source>
        <dbReference type="EMBL" id="MBC1566862.1"/>
    </source>
</evidence>
<feature type="chain" id="PRO_5039342587" description="Gram-positive cocci surface proteins LPxTG domain-containing protein" evidence="1">
    <location>
        <begin position="26"/>
        <end position="1801"/>
    </location>
</feature>
<accession>A0A842A3U0</accession>
<feature type="domain" description="Bacterial Ig" evidence="2">
    <location>
        <begin position="966"/>
        <end position="1040"/>
    </location>
</feature>
<feature type="domain" description="Bacterial Ig" evidence="3">
    <location>
        <begin position="1545"/>
        <end position="1627"/>
    </location>
</feature>
<protein>
    <recommendedName>
        <fullName evidence="6">Gram-positive cocci surface proteins LPxTG domain-containing protein</fullName>
    </recommendedName>
</protein>
<organism evidence="4 5">
    <name type="scientific">Listeria booriae</name>
    <dbReference type="NCBI Taxonomy" id="1552123"/>
    <lineage>
        <taxon>Bacteria</taxon>
        <taxon>Bacillati</taxon>
        <taxon>Bacillota</taxon>
        <taxon>Bacilli</taxon>
        <taxon>Bacillales</taxon>
        <taxon>Listeriaceae</taxon>
        <taxon>Listeria</taxon>
    </lineage>
</organism>
<dbReference type="RefSeq" id="WP_185418836.1">
    <property type="nucleotide sequence ID" value="NZ_JAARRU010000006.1"/>
</dbReference>
<evidence type="ECO:0008006" key="6">
    <source>
        <dbReference type="Google" id="ProtNLM"/>
    </source>
</evidence>
<dbReference type="Proteomes" id="UP000586951">
    <property type="component" value="Unassembled WGS sequence"/>
</dbReference>
<dbReference type="Pfam" id="PF17936">
    <property type="entry name" value="Big_6"/>
    <property type="match status" value="9"/>
</dbReference>
<feature type="domain" description="Bacterial Ig" evidence="2">
    <location>
        <begin position="1207"/>
        <end position="1280"/>
    </location>
</feature>
<feature type="domain" description="Bacterial Ig" evidence="2">
    <location>
        <begin position="331"/>
        <end position="404"/>
    </location>
</feature>
<feature type="domain" description="Bacterial Ig" evidence="3">
    <location>
        <begin position="1719"/>
        <end position="1801"/>
    </location>
</feature>
<dbReference type="Pfam" id="PF20622">
    <property type="entry name" value="Big_15"/>
    <property type="match status" value="6"/>
</dbReference>
<feature type="domain" description="Bacterial Ig" evidence="2">
    <location>
        <begin position="1127"/>
        <end position="1200"/>
    </location>
</feature>
<gene>
    <name evidence="4" type="ORF">HB907_15750</name>
</gene>
<dbReference type="InterPro" id="IPR046746">
    <property type="entry name" value="Big_15"/>
</dbReference>
<comment type="caution">
    <text evidence="4">The sequence shown here is derived from an EMBL/GenBank/DDBJ whole genome shotgun (WGS) entry which is preliminary data.</text>
</comment>
<evidence type="ECO:0000259" key="2">
    <source>
        <dbReference type="Pfam" id="PF17936"/>
    </source>
</evidence>
<keyword evidence="1" id="KW-0732">Signal</keyword>
<evidence type="ECO:0000259" key="3">
    <source>
        <dbReference type="Pfam" id="PF20622"/>
    </source>
</evidence>
<dbReference type="EMBL" id="JAARRU010000006">
    <property type="protein sequence ID" value="MBC1566862.1"/>
    <property type="molecule type" value="Genomic_DNA"/>
</dbReference>
<feature type="domain" description="Bacterial Ig" evidence="2">
    <location>
        <begin position="1047"/>
        <end position="1120"/>
    </location>
</feature>
<feature type="domain" description="Bacterial Ig" evidence="2">
    <location>
        <begin position="410"/>
        <end position="483"/>
    </location>
</feature>
<feature type="domain" description="Bacterial Ig" evidence="2">
    <location>
        <begin position="249"/>
        <end position="324"/>
    </location>
</feature>
<sequence length="1801" mass="183169">MTNKKRANKLAKITVASAIAFSALAQPLGNVITVKASEAPVTTKAETTLLTSAPNVQFKNARFESTDTSIPDWRPVSLTIWRGVSPAVYDFSDVQVDNFGTKSYFWFYTGTVTTRGGVSPDSALGRVTLKSRQAAFSTGIQQIIDTVPGEKYTVNFTTQHDILASVVDTWIRVIKSDEDGAKNSVSLIAETYPGTSPTSNSNTFTATKTKTAVSFVVSAGRFGTSGGTSDNIYVSNVSVAKSSTVSIATPTINTITDKDTVVTGTGTANKHVRIELADGTFLTGEVGADGKYSVVLPQQSVGKVVKATLYDGEGNISQDASTTVISDIVAPPTIKPVTSDDTTVRGTGVNGATVTVTIGSQTYTGAVSGGEYSITIPKQSAGTVISATESLNGKTSTSVNTTVTQGTVAAPTINGVKSNDTTVKGTGISGATVTVTIAGQDRTATVGQDGNYSVTIPAQAVGTVITAKQTLNNKTSDSVSTTVTQGTVADPTINPVTTDSTSVKGTGINGATVTITIGSNTYTGTVSGGEYTITIPKQAVGTIITAKQSLNNQTSGSVNTTVTQGTVAAPTINGVKSDDTTVKGTGIAGATVTVTIAGQERTATVGQDGNYSVIIPAQAVGTVITAKQTLNGKTSDPVSTTVTQGTIADPTINPVTTDSTSVKGTGINGATVTITIGSNTYTGTVSGGEYTITIPKQAAGTVITAKQSLNSQTSNSVNTTVTQGELAAPVINTVTSDDTTVTGTGMKGAVVTLTINNQDYTGLVDDNGAYSITIDKQSAGTIITAKQEINAKTSTNATTTVTQGTVTPPVVNPVTTDDTIVTGTGMKGATVKLAIGGIDYTGLVNENGTYAIAILKQPVGTIITATETLGGTTSAATIATVTQGTVAAPTINSLTTADIIVRGTGITGAVVTITIGSNTYTGTVTAGEYAITIPNQPVGTVVSAKQTLNNKTSGSVNTTVTQGAIAAPTINGVTTDSTTVTGTGLAGATVTVTIGSTPYTGTVAANGSYSITIPKQAFGTAITVKQTLNNKTSANASTTVTQGTVAAPTVGAVTTDDTTVKGTGLAGATVTVTIGSTPYTGTVAANGSYSITIPKQAFGTAITVKQTLNNKTSANASTTVTQGTVAAPTVGAVTTDDTTVKGTGLAGATVTVTIGSTPYTGTVAANGSYSITIPKQAFGTAITVKQTLNNKTSANASTTVTQGAIAVPTVGTVTTDDTTVKGTGLAGATVTVTIGSTPYTGTVAANGSYSITIPKQAAGTVISAQQTLNNKTSAAATTTVISTQTTLTADSFTIGVDNYIKGTYTGSSVAKLAIEVNGTVQQKITATGSPYQYYAKGKVTAATDQVYVISYNANGDQLKRVKVDVKSPTAGTLTPDTYYLGSDNYVTGILSGDIVKFSLTVNGVETSKINVTTAPTFRYYANNLIRSLTDIVTVNGYDNTGKLLDSKPVTVGQDRGNPGTIATVAPFKLGKDSYVTGTYTGDIVKVELQVNNTAQQRINVAADGTIKYYAKGKINTTTDVVKLIGYNSAGIAVSTKVVTVSNSDGSITANPYVIGTDSYVKGTYTGDVAKISLTVNGDKKTTITVPTPGPNYQYYAKSLITNASDVVVMTAYDATGGVLDTKTVAVSKPTVVTTGKVTPSAYKIGINTYVDGTYTGDVAKVALEVNGVLSASIPATGNTIHYYAGSLITNKTDVVNVIVYDATGKQLDKKPVEITAPEGTVAPNILKTTDGYLTGSATGDVAKVTLSVNGVKQASISLVQADGTYRYYVKPLALTTSDEVKVIGLDSRGNEITTADVTITN</sequence>
<feature type="signal peptide" evidence="1">
    <location>
        <begin position="1"/>
        <end position="25"/>
    </location>
</feature>
<evidence type="ECO:0000256" key="1">
    <source>
        <dbReference type="SAM" id="SignalP"/>
    </source>
</evidence>
<feature type="domain" description="Bacterial Ig" evidence="3">
    <location>
        <begin position="1460"/>
        <end position="1541"/>
    </location>
</feature>
<feature type="domain" description="Bacterial Ig" evidence="2">
    <location>
        <begin position="569"/>
        <end position="643"/>
    </location>
</feature>
<dbReference type="InterPro" id="IPR041498">
    <property type="entry name" value="Big_6"/>
</dbReference>
<dbReference type="NCBIfam" id="NF033510">
    <property type="entry name" value="Ca_tandemer"/>
    <property type="match status" value="7"/>
</dbReference>
<proteinExistence type="predicted"/>
<evidence type="ECO:0000313" key="5">
    <source>
        <dbReference type="Proteomes" id="UP000586951"/>
    </source>
</evidence>
<reference evidence="4 5" key="1">
    <citation type="submission" date="2020-03" db="EMBL/GenBank/DDBJ databases">
        <title>Soil Listeria distribution.</title>
        <authorList>
            <person name="Liao J."/>
            <person name="Wiedmann M."/>
        </authorList>
    </citation>
    <scope>NUCLEOTIDE SEQUENCE [LARGE SCALE GENOMIC DNA]</scope>
    <source>
        <strain evidence="4 5">FSL L7-1427</strain>
    </source>
</reference>
<feature type="domain" description="Bacterial Ig" evidence="2">
    <location>
        <begin position="728"/>
        <end position="801"/>
    </location>
</feature>
<name>A0A842A3U0_9LIST</name>
<feature type="domain" description="Bacterial Ig" evidence="3">
    <location>
        <begin position="1286"/>
        <end position="1366"/>
    </location>
</feature>